<gene>
    <name evidence="1" type="ORF">Patl1_32808</name>
</gene>
<protein>
    <submittedName>
        <fullName evidence="1">Uncharacterized protein</fullName>
    </submittedName>
</protein>
<reference evidence="2" key="1">
    <citation type="journal article" date="2023" name="G3 (Bethesda)">
        <title>Genome assembly and association tests identify interacting loci associated with vigor, precocity, and sex in interspecific pistachio rootstocks.</title>
        <authorList>
            <person name="Palmer W."/>
            <person name="Jacygrad E."/>
            <person name="Sagayaradj S."/>
            <person name="Cavanaugh K."/>
            <person name="Han R."/>
            <person name="Bertier L."/>
            <person name="Beede B."/>
            <person name="Kafkas S."/>
            <person name="Golino D."/>
            <person name="Preece J."/>
            <person name="Michelmore R."/>
        </authorList>
    </citation>
    <scope>NUCLEOTIDE SEQUENCE [LARGE SCALE GENOMIC DNA]</scope>
</reference>
<comment type="caution">
    <text evidence="1">The sequence shown here is derived from an EMBL/GenBank/DDBJ whole genome shotgun (WGS) entry which is preliminary data.</text>
</comment>
<accession>A0ACC1AQX5</accession>
<evidence type="ECO:0000313" key="1">
    <source>
        <dbReference type="EMBL" id="KAJ0089089.1"/>
    </source>
</evidence>
<dbReference type="EMBL" id="CM047905">
    <property type="protein sequence ID" value="KAJ0089089.1"/>
    <property type="molecule type" value="Genomic_DNA"/>
</dbReference>
<sequence>MRGALSVEGGSDKLCVVLTLTTIISNILLMESQLPSSKKSATFKTSNGEETSPITPETYGKIISTLPREDGWKAQLEIRFWKKLVLLFSTLA</sequence>
<organism evidence="1 2">
    <name type="scientific">Pistacia atlantica</name>
    <dbReference type="NCBI Taxonomy" id="434234"/>
    <lineage>
        <taxon>Eukaryota</taxon>
        <taxon>Viridiplantae</taxon>
        <taxon>Streptophyta</taxon>
        <taxon>Embryophyta</taxon>
        <taxon>Tracheophyta</taxon>
        <taxon>Spermatophyta</taxon>
        <taxon>Magnoliopsida</taxon>
        <taxon>eudicotyledons</taxon>
        <taxon>Gunneridae</taxon>
        <taxon>Pentapetalae</taxon>
        <taxon>rosids</taxon>
        <taxon>malvids</taxon>
        <taxon>Sapindales</taxon>
        <taxon>Anacardiaceae</taxon>
        <taxon>Pistacia</taxon>
    </lineage>
</organism>
<name>A0ACC1AQX5_9ROSI</name>
<keyword evidence="2" id="KW-1185">Reference proteome</keyword>
<proteinExistence type="predicted"/>
<evidence type="ECO:0000313" key="2">
    <source>
        <dbReference type="Proteomes" id="UP001164250"/>
    </source>
</evidence>
<dbReference type="Proteomes" id="UP001164250">
    <property type="component" value="Chromosome 9"/>
</dbReference>